<dbReference type="Gene3D" id="3.40.309.10">
    <property type="entry name" value="Aldehyde Dehydrogenase, Chain A, domain 2"/>
    <property type="match status" value="1"/>
</dbReference>
<gene>
    <name evidence="5" type="ORF">BDQ12DRAFT_371906</name>
</gene>
<dbReference type="InterPro" id="IPR015590">
    <property type="entry name" value="Aldehyde_DH_dom"/>
</dbReference>
<dbReference type="OrthoDB" id="310895at2759"/>
<dbReference type="PROSITE" id="PS00687">
    <property type="entry name" value="ALDEHYDE_DEHYDR_GLU"/>
    <property type="match status" value="1"/>
</dbReference>
<sequence length="485" mass="51797">HTPLIIGGQPTSASDGETFEIRNPYSNEVVGTASSASSTDCKAAVDAAAEAFKTWEHTSPNERRDIFLKVAELVATDKYKQKIISTHEEETAAAPYWSFINWVPSANTLKTLAGSVNLLKAEIFPSGSIPGAQVIAQRRAMGVIFAISPWNAPFTLSLRAIAAPLLSGNTIVLKSSEYSPRSQAIVVELFLEAGLPPGVLNFISISRENAPALTSEIIAHPAVRKINFTGNDQVGKIIAMEAAKHLKPCVLELGGKAPVVVLNDANIELAAKSVAWGSMAHSGQVCMSTERVIVQSGIADKFISTVKDLVATLKSGNPTTDSNAKLGALFTESSAENVVSLIKKAKEAGAEVMLGDLSREGVVVQPHLVKGVKPGMDLWDKESFGPVAGFIIVETVDEAVKLANSSEYSLVSALWTSDVYTGQSIASRIRAGKCQLPSVCLRFFFPSLPCPLLCLFLSLLHVDFSNSISSTTFYNPASPYLYITL</sequence>
<feature type="non-terminal residue" evidence="5">
    <location>
        <position position="1"/>
    </location>
</feature>
<feature type="domain" description="Aldehyde dehydrogenase" evidence="4">
    <location>
        <begin position="14"/>
        <end position="435"/>
    </location>
</feature>
<dbReference type="InterPro" id="IPR029510">
    <property type="entry name" value="Ald_DH_CS_GLU"/>
</dbReference>
<dbReference type="AlphaFoldDB" id="A0A5C3LFR8"/>
<dbReference type="InterPro" id="IPR016162">
    <property type="entry name" value="Ald_DH_N"/>
</dbReference>
<evidence type="ECO:0000256" key="1">
    <source>
        <dbReference type="ARBA" id="ARBA00023002"/>
    </source>
</evidence>
<accession>A0A5C3LFR8</accession>
<evidence type="ECO:0000256" key="2">
    <source>
        <dbReference type="PROSITE-ProRule" id="PRU10007"/>
    </source>
</evidence>
<dbReference type="Pfam" id="PF00171">
    <property type="entry name" value="Aldedh"/>
    <property type="match status" value="1"/>
</dbReference>
<dbReference type="GO" id="GO:0004777">
    <property type="term" value="F:succinate-semialdehyde dehydrogenase (NAD+) activity"/>
    <property type="evidence" value="ECO:0007669"/>
    <property type="project" value="TreeGrafter"/>
</dbReference>
<dbReference type="InterPro" id="IPR016163">
    <property type="entry name" value="Ald_DH_C"/>
</dbReference>
<name>A0A5C3LFR8_9AGAR</name>
<evidence type="ECO:0000313" key="6">
    <source>
        <dbReference type="Proteomes" id="UP000308652"/>
    </source>
</evidence>
<protein>
    <submittedName>
        <fullName evidence="5">Aldehyde dehydrogenase domain-containing protein</fullName>
    </submittedName>
</protein>
<dbReference type="STRING" id="68775.A0A5C3LFR8"/>
<evidence type="ECO:0000256" key="3">
    <source>
        <dbReference type="RuleBase" id="RU003345"/>
    </source>
</evidence>
<dbReference type="EMBL" id="ML214021">
    <property type="protein sequence ID" value="TFK31023.1"/>
    <property type="molecule type" value="Genomic_DNA"/>
</dbReference>
<keyword evidence="1 3" id="KW-0560">Oxidoreductase</keyword>
<dbReference type="InterPro" id="IPR050740">
    <property type="entry name" value="Aldehyde_DH_Superfamily"/>
</dbReference>
<dbReference type="Proteomes" id="UP000308652">
    <property type="component" value="Unassembled WGS sequence"/>
</dbReference>
<dbReference type="Gene3D" id="3.40.605.10">
    <property type="entry name" value="Aldehyde Dehydrogenase, Chain A, domain 1"/>
    <property type="match status" value="1"/>
</dbReference>
<evidence type="ECO:0000259" key="4">
    <source>
        <dbReference type="Pfam" id="PF00171"/>
    </source>
</evidence>
<dbReference type="GO" id="GO:0009450">
    <property type="term" value="P:gamma-aminobutyric acid catabolic process"/>
    <property type="evidence" value="ECO:0007669"/>
    <property type="project" value="TreeGrafter"/>
</dbReference>
<keyword evidence="6" id="KW-1185">Reference proteome</keyword>
<dbReference type="PANTHER" id="PTHR43353">
    <property type="entry name" value="SUCCINATE-SEMIALDEHYDE DEHYDROGENASE, MITOCHONDRIAL"/>
    <property type="match status" value="1"/>
</dbReference>
<dbReference type="PANTHER" id="PTHR43353:SF6">
    <property type="entry name" value="CYTOPLASMIC ALDEHYDE DEHYDROGENASE (EUROFUNG)"/>
    <property type="match status" value="1"/>
</dbReference>
<proteinExistence type="inferred from homology"/>
<reference evidence="5 6" key="1">
    <citation type="journal article" date="2019" name="Nat. Ecol. Evol.">
        <title>Megaphylogeny resolves global patterns of mushroom evolution.</title>
        <authorList>
            <person name="Varga T."/>
            <person name="Krizsan K."/>
            <person name="Foldi C."/>
            <person name="Dima B."/>
            <person name="Sanchez-Garcia M."/>
            <person name="Sanchez-Ramirez S."/>
            <person name="Szollosi G.J."/>
            <person name="Szarkandi J.G."/>
            <person name="Papp V."/>
            <person name="Albert L."/>
            <person name="Andreopoulos W."/>
            <person name="Angelini C."/>
            <person name="Antonin V."/>
            <person name="Barry K.W."/>
            <person name="Bougher N.L."/>
            <person name="Buchanan P."/>
            <person name="Buyck B."/>
            <person name="Bense V."/>
            <person name="Catcheside P."/>
            <person name="Chovatia M."/>
            <person name="Cooper J."/>
            <person name="Damon W."/>
            <person name="Desjardin D."/>
            <person name="Finy P."/>
            <person name="Geml J."/>
            <person name="Haridas S."/>
            <person name="Hughes K."/>
            <person name="Justo A."/>
            <person name="Karasinski D."/>
            <person name="Kautmanova I."/>
            <person name="Kiss B."/>
            <person name="Kocsube S."/>
            <person name="Kotiranta H."/>
            <person name="LaButti K.M."/>
            <person name="Lechner B.E."/>
            <person name="Liimatainen K."/>
            <person name="Lipzen A."/>
            <person name="Lukacs Z."/>
            <person name="Mihaltcheva S."/>
            <person name="Morgado L.N."/>
            <person name="Niskanen T."/>
            <person name="Noordeloos M.E."/>
            <person name="Ohm R.A."/>
            <person name="Ortiz-Santana B."/>
            <person name="Ovrebo C."/>
            <person name="Racz N."/>
            <person name="Riley R."/>
            <person name="Savchenko A."/>
            <person name="Shiryaev A."/>
            <person name="Soop K."/>
            <person name="Spirin V."/>
            <person name="Szebenyi C."/>
            <person name="Tomsovsky M."/>
            <person name="Tulloss R.E."/>
            <person name="Uehling J."/>
            <person name="Grigoriev I.V."/>
            <person name="Vagvolgyi C."/>
            <person name="Papp T."/>
            <person name="Martin F.M."/>
            <person name="Miettinen O."/>
            <person name="Hibbett D.S."/>
            <person name="Nagy L.G."/>
        </authorList>
    </citation>
    <scope>NUCLEOTIDE SEQUENCE [LARGE SCALE GENOMIC DNA]</scope>
    <source>
        <strain evidence="5 6">CBS 166.37</strain>
    </source>
</reference>
<dbReference type="SUPFAM" id="SSF53720">
    <property type="entry name" value="ALDH-like"/>
    <property type="match status" value="1"/>
</dbReference>
<comment type="similarity">
    <text evidence="3">Belongs to the aldehyde dehydrogenase family.</text>
</comment>
<organism evidence="5 6">
    <name type="scientific">Crucibulum laeve</name>
    <dbReference type="NCBI Taxonomy" id="68775"/>
    <lineage>
        <taxon>Eukaryota</taxon>
        <taxon>Fungi</taxon>
        <taxon>Dikarya</taxon>
        <taxon>Basidiomycota</taxon>
        <taxon>Agaricomycotina</taxon>
        <taxon>Agaricomycetes</taxon>
        <taxon>Agaricomycetidae</taxon>
        <taxon>Agaricales</taxon>
        <taxon>Agaricineae</taxon>
        <taxon>Nidulariaceae</taxon>
        <taxon>Crucibulum</taxon>
    </lineage>
</organism>
<dbReference type="InterPro" id="IPR016161">
    <property type="entry name" value="Ald_DH/histidinol_DH"/>
</dbReference>
<evidence type="ECO:0000313" key="5">
    <source>
        <dbReference type="EMBL" id="TFK31023.1"/>
    </source>
</evidence>
<feature type="active site" evidence="2">
    <location>
        <position position="252"/>
    </location>
</feature>